<dbReference type="EMBL" id="RHFK02000007">
    <property type="protein sequence ID" value="TWW73235.1"/>
    <property type="molecule type" value="Genomic_DNA"/>
</dbReference>
<evidence type="ECO:0000256" key="1">
    <source>
        <dbReference type="SAM" id="Coils"/>
    </source>
</evidence>
<dbReference type="AlphaFoldDB" id="A0A5C6P1P2"/>
<dbReference type="Gene3D" id="1.10.287.1490">
    <property type="match status" value="1"/>
</dbReference>
<dbReference type="Proteomes" id="UP000324091">
    <property type="component" value="Chromosome 15"/>
</dbReference>
<sequence>MKDPQKGTIPSNYRPITCLSTTWKLLSGIIAAKISRHMDPYMSRAQKGRGNNTRGAKHQLLVDRAIAQDWNITDVEDSYKYLGILQENGNHEEAARNHEGELETMRRQLVTMRRQLVTMRTQLETTRRQLVTMRTQLETMRRQLVTMRGQLVTMRRQLVTMMRQLVTMRGQLVTMRRQLVTMRGQLVTMRRQLVTMRGQLVTMRRQLGEETTRLQEYIKKMAPTDPLLSECLRQQKPSKEEEPEGLSWKDQPLHGMDHRQIEEVADIKKTYQELEKAGLEESTEELIMAAQELALSTRAIEARVHQTRPGQGLLE</sequence>
<keyword evidence="3" id="KW-1185">Reference proteome</keyword>
<comment type="caution">
    <text evidence="2">The sequence shown here is derived from an EMBL/GenBank/DDBJ whole genome shotgun (WGS) entry which is preliminary data.</text>
</comment>
<evidence type="ECO:0000313" key="2">
    <source>
        <dbReference type="EMBL" id="TWW73235.1"/>
    </source>
</evidence>
<evidence type="ECO:0000313" key="3">
    <source>
        <dbReference type="Proteomes" id="UP000324091"/>
    </source>
</evidence>
<name>A0A5C6P1P2_9TELE</name>
<accession>A0A5C6P1P2</accession>
<dbReference type="PANTHER" id="PTHR35450:SF2">
    <property type="entry name" value="REVERSE TRANSCRIPTASE DOMAIN-CONTAINING PROTEIN"/>
    <property type="match status" value="1"/>
</dbReference>
<keyword evidence="1" id="KW-0175">Coiled coil</keyword>
<organism evidence="2 3">
    <name type="scientific">Takifugu flavidus</name>
    <name type="common">sansaifugu</name>
    <dbReference type="NCBI Taxonomy" id="433684"/>
    <lineage>
        <taxon>Eukaryota</taxon>
        <taxon>Metazoa</taxon>
        <taxon>Chordata</taxon>
        <taxon>Craniata</taxon>
        <taxon>Vertebrata</taxon>
        <taxon>Euteleostomi</taxon>
        <taxon>Actinopterygii</taxon>
        <taxon>Neopterygii</taxon>
        <taxon>Teleostei</taxon>
        <taxon>Neoteleostei</taxon>
        <taxon>Acanthomorphata</taxon>
        <taxon>Eupercaria</taxon>
        <taxon>Tetraodontiformes</taxon>
        <taxon>Tetradontoidea</taxon>
        <taxon>Tetraodontidae</taxon>
        <taxon>Takifugu</taxon>
    </lineage>
</organism>
<protein>
    <submittedName>
        <fullName evidence="2">Uncharacterized protein</fullName>
    </submittedName>
</protein>
<feature type="coiled-coil region" evidence="1">
    <location>
        <begin position="88"/>
        <end position="143"/>
    </location>
</feature>
<dbReference type="SUPFAM" id="SSF90257">
    <property type="entry name" value="Myosin rod fragments"/>
    <property type="match status" value="1"/>
</dbReference>
<reference evidence="2 3" key="1">
    <citation type="submission" date="2019-04" db="EMBL/GenBank/DDBJ databases">
        <title>Chromosome genome assembly for Takifugu flavidus.</title>
        <authorList>
            <person name="Xiao S."/>
        </authorList>
    </citation>
    <scope>NUCLEOTIDE SEQUENCE [LARGE SCALE GENOMIC DNA]</scope>
    <source>
        <strain evidence="2">HTHZ2018</strain>
        <tissue evidence="2">Muscle</tissue>
    </source>
</reference>
<dbReference type="PANTHER" id="PTHR35450">
    <property type="entry name" value="REVERSE TRANSCRIPTASE DOMAIN-CONTAINING PROTEIN"/>
    <property type="match status" value="1"/>
</dbReference>
<gene>
    <name evidence="2" type="ORF">D4764_15G0006290</name>
</gene>
<proteinExistence type="predicted"/>